<accession>A0A2Z3RYT8</accession>
<name>A0A2Z3RYT8_9MICO</name>
<dbReference type="SUPFAM" id="SSF89447">
    <property type="entry name" value="AbrB/MazE/MraZ-like"/>
    <property type="match status" value="1"/>
</dbReference>
<gene>
    <name evidence="3" type="ORF">AURMO_01355</name>
</gene>
<dbReference type="PROSITE" id="PS51740">
    <property type="entry name" value="SPOVT_ABRB"/>
    <property type="match status" value="1"/>
</dbReference>
<evidence type="ECO:0000313" key="4">
    <source>
        <dbReference type="Proteomes" id="UP000246894"/>
    </source>
</evidence>
<protein>
    <submittedName>
        <fullName evidence="3">SpoVT / AbrB like domain protein</fullName>
    </submittedName>
</protein>
<reference evidence="3 4" key="1">
    <citation type="submission" date="2017-10" db="EMBL/GenBank/DDBJ databases">
        <title>Genome of an Actinobacterium that displays light-enhanced growth.</title>
        <authorList>
            <person name="Maresca J.A."/>
            <person name="Hempel P."/>
            <person name="Shevchenko O."/>
            <person name="Miller K.J."/>
            <person name="Hahn M.W."/>
        </authorList>
    </citation>
    <scope>NUCLEOTIDE SEQUENCE [LARGE SCALE GENOMIC DNA]</scope>
    <source>
        <strain evidence="3 4">MWH-Mo1</strain>
    </source>
</reference>
<evidence type="ECO:0000313" key="3">
    <source>
        <dbReference type="EMBL" id="AWR21945.1"/>
    </source>
</evidence>
<keyword evidence="4" id="KW-1185">Reference proteome</keyword>
<evidence type="ECO:0000259" key="2">
    <source>
        <dbReference type="PROSITE" id="PS51740"/>
    </source>
</evidence>
<dbReference type="EMBL" id="CP023994">
    <property type="protein sequence ID" value="AWR21945.1"/>
    <property type="molecule type" value="Genomic_DNA"/>
</dbReference>
<dbReference type="SMART" id="SM00966">
    <property type="entry name" value="SpoVT_AbrB"/>
    <property type="match status" value="1"/>
</dbReference>
<dbReference type="NCBIfam" id="TIGR01439">
    <property type="entry name" value="lp_hng_hel_AbrB"/>
    <property type="match status" value="1"/>
</dbReference>
<dbReference type="RefSeq" id="WP_162532696.1">
    <property type="nucleotide sequence ID" value="NZ_CP023994.1"/>
</dbReference>
<dbReference type="AlphaFoldDB" id="A0A2Z3RYT8"/>
<dbReference type="InterPro" id="IPR007159">
    <property type="entry name" value="SpoVT-AbrB_dom"/>
</dbReference>
<keyword evidence="1" id="KW-0238">DNA-binding</keyword>
<dbReference type="Proteomes" id="UP000246894">
    <property type="component" value="Chromosome"/>
</dbReference>
<organism evidence="3 4">
    <name type="scientific">Aurantimicrobium photophilum</name>
    <dbReference type="NCBI Taxonomy" id="1987356"/>
    <lineage>
        <taxon>Bacteria</taxon>
        <taxon>Bacillati</taxon>
        <taxon>Actinomycetota</taxon>
        <taxon>Actinomycetes</taxon>
        <taxon>Micrococcales</taxon>
        <taxon>Microbacteriaceae</taxon>
        <taxon>Aurantimicrobium</taxon>
    </lineage>
</organism>
<proteinExistence type="predicted"/>
<evidence type="ECO:0000256" key="1">
    <source>
        <dbReference type="PROSITE-ProRule" id="PRU01076"/>
    </source>
</evidence>
<dbReference type="Gene3D" id="2.10.260.10">
    <property type="match status" value="1"/>
</dbReference>
<feature type="domain" description="SpoVT-AbrB" evidence="2">
    <location>
        <begin position="4"/>
        <end position="49"/>
    </location>
</feature>
<sequence>MSDTYKVQVGDKGRVVIPSEIRARHNWEPGTELILVESEDGVRITTQKEGLAKLRGILKGSGYSVDQFITEKRAEAKLEDESLGL</sequence>
<dbReference type="KEGG" id="aum:AURMO_01355"/>
<dbReference type="GO" id="GO:0003677">
    <property type="term" value="F:DNA binding"/>
    <property type="evidence" value="ECO:0007669"/>
    <property type="project" value="UniProtKB-UniRule"/>
</dbReference>
<dbReference type="InterPro" id="IPR037914">
    <property type="entry name" value="SpoVT-AbrB_sf"/>
</dbReference>
<dbReference type="Pfam" id="PF04014">
    <property type="entry name" value="MazE_antitoxin"/>
    <property type="match status" value="1"/>
</dbReference>